<organism evidence="4 5">
    <name type="scientific">Cyclotella cryptica</name>
    <dbReference type="NCBI Taxonomy" id="29204"/>
    <lineage>
        <taxon>Eukaryota</taxon>
        <taxon>Sar</taxon>
        <taxon>Stramenopiles</taxon>
        <taxon>Ochrophyta</taxon>
        <taxon>Bacillariophyta</taxon>
        <taxon>Coscinodiscophyceae</taxon>
        <taxon>Thalassiosirophycidae</taxon>
        <taxon>Stephanodiscales</taxon>
        <taxon>Stephanodiscaceae</taxon>
        <taxon>Cyclotella</taxon>
    </lineage>
</organism>
<accession>A0ABD3PQX6</accession>
<keyword evidence="5" id="KW-1185">Reference proteome</keyword>
<keyword evidence="2" id="KW-0812">Transmembrane</keyword>
<evidence type="ECO:0000256" key="3">
    <source>
        <dbReference type="SAM" id="SignalP"/>
    </source>
</evidence>
<sequence length="167" mass="18410">MVALSLISLWLCLLWIERRYESNRSSRWVKIVFVDLVGVLTPLYCLILLGSRYAVPATSLIIICRSTSCFPYPLTPNMSLLHSRHTQLFVGVLLTTQPEFITGIEDVKEAKSNAFGAMGMFLGTFALSLIGLARGSSSDEKESDSGMEGGYQLASVNTSQFGSPRYD</sequence>
<comment type="caution">
    <text evidence="4">The sequence shown here is derived from an EMBL/GenBank/DDBJ whole genome shotgun (WGS) entry which is preliminary data.</text>
</comment>
<feature type="signal peptide" evidence="3">
    <location>
        <begin position="1"/>
        <end position="22"/>
    </location>
</feature>
<evidence type="ECO:0000313" key="4">
    <source>
        <dbReference type="EMBL" id="KAL3788595.1"/>
    </source>
</evidence>
<evidence type="ECO:0000256" key="1">
    <source>
        <dbReference type="SAM" id="MobiDB-lite"/>
    </source>
</evidence>
<dbReference type="EMBL" id="JABMIG020000154">
    <property type="protein sequence ID" value="KAL3788595.1"/>
    <property type="molecule type" value="Genomic_DNA"/>
</dbReference>
<evidence type="ECO:0000256" key="2">
    <source>
        <dbReference type="SAM" id="Phobius"/>
    </source>
</evidence>
<keyword evidence="2" id="KW-1133">Transmembrane helix</keyword>
<keyword evidence="2" id="KW-0472">Membrane</keyword>
<protein>
    <submittedName>
        <fullName evidence="4">Uncharacterized protein</fullName>
    </submittedName>
</protein>
<keyword evidence="3" id="KW-0732">Signal</keyword>
<dbReference type="AlphaFoldDB" id="A0ABD3PQX6"/>
<proteinExistence type="predicted"/>
<feature type="compositionally biased region" description="Polar residues" evidence="1">
    <location>
        <begin position="154"/>
        <end position="167"/>
    </location>
</feature>
<dbReference type="Proteomes" id="UP001516023">
    <property type="component" value="Unassembled WGS sequence"/>
</dbReference>
<feature type="transmembrane region" description="Helical" evidence="2">
    <location>
        <begin position="114"/>
        <end position="133"/>
    </location>
</feature>
<feature type="transmembrane region" description="Helical" evidence="2">
    <location>
        <begin position="28"/>
        <end position="47"/>
    </location>
</feature>
<feature type="region of interest" description="Disordered" evidence="1">
    <location>
        <begin position="138"/>
        <end position="167"/>
    </location>
</feature>
<feature type="chain" id="PRO_5044820113" evidence="3">
    <location>
        <begin position="23"/>
        <end position="167"/>
    </location>
</feature>
<gene>
    <name evidence="4" type="ORF">HJC23_005254</name>
</gene>
<evidence type="ECO:0000313" key="5">
    <source>
        <dbReference type="Proteomes" id="UP001516023"/>
    </source>
</evidence>
<reference evidence="4 5" key="1">
    <citation type="journal article" date="2020" name="G3 (Bethesda)">
        <title>Improved Reference Genome for Cyclotella cryptica CCMP332, a Model for Cell Wall Morphogenesis, Salinity Adaptation, and Lipid Production in Diatoms (Bacillariophyta).</title>
        <authorList>
            <person name="Roberts W.R."/>
            <person name="Downey K.M."/>
            <person name="Ruck E.C."/>
            <person name="Traller J.C."/>
            <person name="Alverson A.J."/>
        </authorList>
    </citation>
    <scope>NUCLEOTIDE SEQUENCE [LARGE SCALE GENOMIC DNA]</scope>
    <source>
        <strain evidence="4 5">CCMP332</strain>
    </source>
</reference>
<name>A0ABD3PQX6_9STRA</name>